<comment type="caution">
    <text evidence="1">The sequence shown here is derived from an EMBL/GenBank/DDBJ whole genome shotgun (WGS) entry which is preliminary data.</text>
</comment>
<proteinExistence type="predicted"/>
<evidence type="ECO:0008006" key="2">
    <source>
        <dbReference type="Google" id="ProtNLM"/>
    </source>
</evidence>
<gene>
    <name evidence="1" type="ORF">S01H1_46659</name>
</gene>
<organism evidence="1">
    <name type="scientific">marine sediment metagenome</name>
    <dbReference type="NCBI Taxonomy" id="412755"/>
    <lineage>
        <taxon>unclassified sequences</taxon>
        <taxon>metagenomes</taxon>
        <taxon>ecological metagenomes</taxon>
    </lineage>
</organism>
<evidence type="ECO:0000313" key="1">
    <source>
        <dbReference type="EMBL" id="GAG09690.1"/>
    </source>
</evidence>
<sequence length="255" mass="29009">QSILDTGKFGNVSFSGKYEIQNQVLTNFSYENTFLKKINFLLSSSYSQIKIGESADYSKIFSGGVNLSYSSRIFNVSTDYFLNYDLFGDQLLSQPQLRLGLNPFQFYGGLISASIYNIFIYNNMKRGGIEEDSYSNNTVLTLSTQPIFLQKGFSLNYNFSLEQFVEKEGRNFTSGGFIFNVNKSIVKGVSLQGLYSFQSRRKTKDWLIEGTTSQDLSAVLKVNPSERLNGWISFSYDPKNSQWRQSFADISRGNY</sequence>
<protein>
    <recommendedName>
        <fullName evidence="2">Outer membrane protein beta-barrel domain-containing protein</fullName>
    </recommendedName>
</protein>
<feature type="non-terminal residue" evidence="1">
    <location>
        <position position="1"/>
    </location>
</feature>
<dbReference type="EMBL" id="BARS01029884">
    <property type="protein sequence ID" value="GAG09690.1"/>
    <property type="molecule type" value="Genomic_DNA"/>
</dbReference>
<name>X0UVD3_9ZZZZ</name>
<accession>X0UVD3</accession>
<dbReference type="AlphaFoldDB" id="X0UVD3"/>
<reference evidence="1" key="1">
    <citation type="journal article" date="2014" name="Front. Microbiol.">
        <title>High frequency of phylogenetically diverse reductive dehalogenase-homologous genes in deep subseafloor sedimentary metagenomes.</title>
        <authorList>
            <person name="Kawai M."/>
            <person name="Futagami T."/>
            <person name="Toyoda A."/>
            <person name="Takaki Y."/>
            <person name="Nishi S."/>
            <person name="Hori S."/>
            <person name="Arai W."/>
            <person name="Tsubouchi T."/>
            <person name="Morono Y."/>
            <person name="Uchiyama I."/>
            <person name="Ito T."/>
            <person name="Fujiyama A."/>
            <person name="Inagaki F."/>
            <person name="Takami H."/>
        </authorList>
    </citation>
    <scope>NUCLEOTIDE SEQUENCE</scope>
    <source>
        <strain evidence="1">Expedition CK06-06</strain>
    </source>
</reference>